<evidence type="ECO:0000313" key="1">
    <source>
        <dbReference type="EMBL" id="MFO3664733.1"/>
    </source>
</evidence>
<sequence length="48" mass="5652">MALKKSHPVFIDGDKMEDTYKMFLEKLKEIDQSLVGENIPSDDLYYQK</sequence>
<keyword evidence="2" id="KW-1185">Reference proteome</keyword>
<evidence type="ECO:0000313" key="2">
    <source>
        <dbReference type="Proteomes" id="UP001637996"/>
    </source>
</evidence>
<protein>
    <submittedName>
        <fullName evidence="1">Uncharacterized protein</fullName>
    </submittedName>
</protein>
<dbReference type="RefSeq" id="WP_410030521.1">
    <property type="nucleotide sequence ID" value="NZ_JBGMEI010000001.1"/>
</dbReference>
<accession>A0ABW9M6V9</accession>
<comment type="caution">
    <text evidence="1">The sequence shown here is derived from an EMBL/GenBank/DDBJ whole genome shotgun (WGS) entry which is preliminary data.</text>
</comment>
<dbReference type="Gene3D" id="3.40.190.10">
    <property type="entry name" value="Periplasmic binding protein-like II"/>
    <property type="match status" value="1"/>
</dbReference>
<dbReference type="EMBL" id="JBGMEI010000001">
    <property type="protein sequence ID" value="MFO3664733.1"/>
    <property type="molecule type" value="Genomic_DNA"/>
</dbReference>
<name>A0ABW9M6V9_9FIRM</name>
<reference evidence="1 2" key="1">
    <citation type="journal article" date="2025" name="Anaerobe">
        <title>Description of Anaerococcus kampingiae sp. nov., Anaerococcus groningensis sp. nov., Anaerococcus martiniensis sp. nov., and Anaerococcus cruorum sp. nov., isolated from human clinical specimens.</title>
        <authorList>
            <person name="Boiten K.E."/>
            <person name="Meijer J."/>
            <person name="van Wezel E.M."/>
            <person name="Veloo A.C.M."/>
        </authorList>
    </citation>
    <scope>NUCLEOTIDE SEQUENCE [LARGE SCALE GENOMIC DNA]</scope>
    <source>
        <strain evidence="1 2">ENR0831</strain>
    </source>
</reference>
<organism evidence="1 2">
    <name type="scientific">Anaerococcus martiniensis</name>
    <dbReference type="NCBI Taxonomy" id="3115615"/>
    <lineage>
        <taxon>Bacteria</taxon>
        <taxon>Bacillati</taxon>
        <taxon>Bacillota</taxon>
        <taxon>Tissierellia</taxon>
        <taxon>Tissierellales</taxon>
        <taxon>Peptoniphilaceae</taxon>
        <taxon>Anaerococcus</taxon>
    </lineage>
</organism>
<proteinExistence type="predicted"/>
<dbReference type="Proteomes" id="UP001637996">
    <property type="component" value="Unassembled WGS sequence"/>
</dbReference>
<gene>
    <name evidence="1" type="ORF">ACCQ41_00465</name>
</gene>